<comment type="caution">
    <text evidence="1">The sequence shown here is derived from an EMBL/GenBank/DDBJ whole genome shotgun (WGS) entry which is preliminary data.</text>
</comment>
<reference evidence="1" key="1">
    <citation type="journal article" date="2015" name="Nature">
        <title>Complex archaea that bridge the gap between prokaryotes and eukaryotes.</title>
        <authorList>
            <person name="Spang A."/>
            <person name="Saw J.H."/>
            <person name="Jorgensen S.L."/>
            <person name="Zaremba-Niedzwiedzka K."/>
            <person name="Martijn J."/>
            <person name="Lind A.E."/>
            <person name="van Eijk R."/>
            <person name="Schleper C."/>
            <person name="Guy L."/>
            <person name="Ettema T.J."/>
        </authorList>
    </citation>
    <scope>NUCLEOTIDE SEQUENCE</scope>
</reference>
<dbReference type="AlphaFoldDB" id="A0A0F9GVD7"/>
<name>A0A0F9GVD7_9ZZZZ</name>
<proteinExistence type="predicted"/>
<protein>
    <submittedName>
        <fullName evidence="1">Uncharacterized protein</fullName>
    </submittedName>
</protein>
<gene>
    <name evidence="1" type="ORF">LCGC14_1781190</name>
</gene>
<sequence>MVERRLVNHPNKQCECHWCGKSLDKEIKQARAEVLASQREYLDRYQKFTELPEELRPYVEQVNKIVTEIRALALGVQPAAKDLEALLEQAHEAALPHAAVQLLKAITEGGDFAVDSPLAKVKQRVEALLREERLVTLNDAVRILRRREGHFDAWVEPIRLLQAELEQARASEGASK</sequence>
<organism evidence="1">
    <name type="scientific">marine sediment metagenome</name>
    <dbReference type="NCBI Taxonomy" id="412755"/>
    <lineage>
        <taxon>unclassified sequences</taxon>
        <taxon>metagenomes</taxon>
        <taxon>ecological metagenomes</taxon>
    </lineage>
</organism>
<dbReference type="EMBL" id="LAZR01016845">
    <property type="protein sequence ID" value="KKM02765.1"/>
    <property type="molecule type" value="Genomic_DNA"/>
</dbReference>
<accession>A0A0F9GVD7</accession>
<evidence type="ECO:0000313" key="1">
    <source>
        <dbReference type="EMBL" id="KKM02765.1"/>
    </source>
</evidence>